<evidence type="ECO:0000313" key="2">
    <source>
        <dbReference type="EMBL" id="SNQ52039.1"/>
    </source>
</evidence>
<feature type="region of interest" description="Disordered" evidence="1">
    <location>
        <begin position="55"/>
        <end position="109"/>
    </location>
</feature>
<dbReference type="AlphaFoldDB" id="A0A2I2L2A3"/>
<dbReference type="EMBL" id="FZMO01000558">
    <property type="protein sequence ID" value="SNQ52039.1"/>
    <property type="molecule type" value="Genomic_DNA"/>
</dbReference>
<evidence type="ECO:0008006" key="4">
    <source>
        <dbReference type="Google" id="ProtNLM"/>
    </source>
</evidence>
<accession>A0A2I2L2A3</accession>
<name>A0A2I2L2A3_9ACTN</name>
<proteinExistence type="predicted"/>
<dbReference type="Proteomes" id="UP000234331">
    <property type="component" value="Unassembled WGS sequence"/>
</dbReference>
<reference evidence="2 3" key="1">
    <citation type="submission" date="2017-06" db="EMBL/GenBank/DDBJ databases">
        <authorList>
            <person name="Kim H.J."/>
            <person name="Triplett B.A."/>
        </authorList>
    </citation>
    <scope>NUCLEOTIDE SEQUENCE [LARGE SCALE GENOMIC DNA]</scope>
    <source>
        <strain evidence="2">FRACA_ARgP5</strain>
    </source>
</reference>
<protein>
    <recommendedName>
        <fullName evidence="4">Integrase</fullName>
    </recommendedName>
</protein>
<keyword evidence="3" id="KW-1185">Reference proteome</keyword>
<feature type="compositionally biased region" description="Pro residues" evidence="1">
    <location>
        <begin position="98"/>
        <end position="109"/>
    </location>
</feature>
<evidence type="ECO:0000313" key="3">
    <source>
        <dbReference type="Proteomes" id="UP000234331"/>
    </source>
</evidence>
<evidence type="ECO:0000256" key="1">
    <source>
        <dbReference type="SAM" id="MobiDB-lite"/>
    </source>
</evidence>
<gene>
    <name evidence="2" type="ORF">FRACA_90042</name>
</gene>
<organism evidence="2 3">
    <name type="scientific">Frankia canadensis</name>
    <dbReference type="NCBI Taxonomy" id="1836972"/>
    <lineage>
        <taxon>Bacteria</taxon>
        <taxon>Bacillati</taxon>
        <taxon>Actinomycetota</taxon>
        <taxon>Actinomycetes</taxon>
        <taxon>Frankiales</taxon>
        <taxon>Frankiaceae</taxon>
        <taxon>Frankia</taxon>
    </lineage>
</organism>
<sequence length="109" mass="11214">MSGWLNAGVPVTQAAAWAGHSVRVLLLVYARCIVGQDTIAKQRIDAALATWVESAEAPGASAQAPGVAEAPRSHPRPIRSGPETVGPNQTQPDSIPAPAEPPPPPELGL</sequence>